<gene>
    <name evidence="3" type="ORF">L21SP5_02071</name>
</gene>
<accession>A0A0S2I123</accession>
<dbReference type="InterPro" id="IPR032710">
    <property type="entry name" value="NTF2-like_dom_sf"/>
</dbReference>
<feature type="chain" id="PRO_5006599342" description="SnoaL-like domain-containing protein" evidence="1">
    <location>
        <begin position="19"/>
        <end position="295"/>
    </location>
</feature>
<dbReference type="RefSeq" id="WP_057953142.1">
    <property type="nucleotide sequence ID" value="NZ_CP013118.1"/>
</dbReference>
<dbReference type="EMBL" id="CP013118">
    <property type="protein sequence ID" value="ALO15708.1"/>
    <property type="molecule type" value="Genomic_DNA"/>
</dbReference>
<proteinExistence type="predicted"/>
<dbReference type="InterPro" id="IPR037401">
    <property type="entry name" value="SnoaL-like"/>
</dbReference>
<reference evidence="3 4" key="1">
    <citation type="submission" date="2015-11" db="EMBL/GenBank/DDBJ databases">
        <title>Description and complete genome sequence of a novel strain predominating in hypersaline microbial mats and representing a new family of the Bacteriodetes phylum.</title>
        <authorList>
            <person name="Spring S."/>
            <person name="Bunk B."/>
            <person name="Sproer C."/>
            <person name="Klenk H.-P."/>
        </authorList>
    </citation>
    <scope>NUCLEOTIDE SEQUENCE [LARGE SCALE GENOMIC DNA]</scope>
    <source>
        <strain evidence="3 4">L21-Spi-D4</strain>
    </source>
</reference>
<protein>
    <recommendedName>
        <fullName evidence="2">SnoaL-like domain-containing protein</fullName>
    </recommendedName>
</protein>
<evidence type="ECO:0000256" key="1">
    <source>
        <dbReference type="SAM" id="SignalP"/>
    </source>
</evidence>
<evidence type="ECO:0000259" key="2">
    <source>
        <dbReference type="Pfam" id="PF13474"/>
    </source>
</evidence>
<feature type="domain" description="SnoaL-like" evidence="2">
    <location>
        <begin position="167"/>
        <end position="276"/>
    </location>
</feature>
<dbReference type="AlphaFoldDB" id="A0A0S2I123"/>
<dbReference type="KEGG" id="blq:L21SP5_02071"/>
<sequence length="295" mass="34119" precursor="true">MKAKIALLLLLITVHLGAQDNNRNEVKTVVDDFIQAMNQQDTKTLLTLMDRNIGFMTVFFDGKKSILAAESVEMFIENIESTSPGMIKEELLNYKITASDALATVWSEYNFYVSGSLSHCGENAFQLYKSPKGWRIIQITDTRYNKEKCRIKTPTDKYERKATLIKFIDNWHRAASKAEMQPYFNAMSDDAIYVGTDPDEFWTKPQFKAWAKSYFEDGKAWHFETIKRDIFFTDDEDLAWFNEKLNTSMGTCHATGVAVYTRNGWKIKYYQLSVTVPNELLEDFLELKNSTNVKE</sequence>
<dbReference type="OrthoDB" id="271716at2"/>
<evidence type="ECO:0000313" key="3">
    <source>
        <dbReference type="EMBL" id="ALO15708.1"/>
    </source>
</evidence>
<dbReference type="Pfam" id="PF13474">
    <property type="entry name" value="SnoaL_3"/>
    <property type="match status" value="1"/>
</dbReference>
<name>A0A0S2I123_9BACT</name>
<dbReference type="STRING" id="1307839.L21SP5_02071"/>
<dbReference type="SUPFAM" id="SSF54427">
    <property type="entry name" value="NTF2-like"/>
    <property type="match status" value="2"/>
</dbReference>
<dbReference type="Proteomes" id="UP000064893">
    <property type="component" value="Chromosome"/>
</dbReference>
<dbReference type="Gene3D" id="3.10.450.50">
    <property type="match status" value="2"/>
</dbReference>
<keyword evidence="4" id="KW-1185">Reference proteome</keyword>
<evidence type="ECO:0000313" key="4">
    <source>
        <dbReference type="Proteomes" id="UP000064893"/>
    </source>
</evidence>
<organism evidence="3 4">
    <name type="scientific">Salinivirga cyanobacteriivorans</name>
    <dbReference type="NCBI Taxonomy" id="1307839"/>
    <lineage>
        <taxon>Bacteria</taxon>
        <taxon>Pseudomonadati</taxon>
        <taxon>Bacteroidota</taxon>
        <taxon>Bacteroidia</taxon>
        <taxon>Bacteroidales</taxon>
        <taxon>Salinivirgaceae</taxon>
        <taxon>Salinivirga</taxon>
    </lineage>
</organism>
<keyword evidence="1" id="KW-0732">Signal</keyword>
<feature type="signal peptide" evidence="1">
    <location>
        <begin position="1"/>
        <end position="18"/>
    </location>
</feature>